<dbReference type="GO" id="GO:0046872">
    <property type="term" value="F:metal ion binding"/>
    <property type="evidence" value="ECO:0007669"/>
    <property type="project" value="UniProtKB-KW"/>
</dbReference>
<evidence type="ECO:0000256" key="1">
    <source>
        <dbReference type="ARBA" id="ARBA00008766"/>
    </source>
</evidence>
<evidence type="ECO:0000313" key="6">
    <source>
        <dbReference type="EMBL" id="BBB92903.1"/>
    </source>
</evidence>
<dbReference type="SUPFAM" id="SSF53092">
    <property type="entry name" value="Creatinase/prolidase N-terminal domain"/>
    <property type="match status" value="1"/>
</dbReference>
<proteinExistence type="inferred from homology"/>
<reference evidence="6 7" key="1">
    <citation type="journal article" date="2018" name="Int. J. Syst. Evol. Microbiol.">
        <title>Methylomusa anaerophila gen. nov., sp. nov., an anaerobic methanol-utilizing bacterium isolated from a microbial fuel cell.</title>
        <authorList>
            <person name="Amano N."/>
            <person name="Yamamuro A."/>
            <person name="Miyahara M."/>
            <person name="Kouzuma A."/>
            <person name="Abe T."/>
            <person name="Watanabe K."/>
        </authorList>
    </citation>
    <scope>NUCLEOTIDE SEQUENCE [LARGE SCALE GENOMIC DNA]</scope>
    <source>
        <strain evidence="6 7">MMFC1</strain>
    </source>
</reference>
<dbReference type="Proteomes" id="UP000276437">
    <property type="component" value="Chromosome"/>
</dbReference>
<dbReference type="Pfam" id="PF01321">
    <property type="entry name" value="Creatinase_N"/>
    <property type="match status" value="1"/>
</dbReference>
<dbReference type="InterPro" id="IPR001131">
    <property type="entry name" value="Peptidase_M24B_aminopep-P_CS"/>
</dbReference>
<dbReference type="Pfam" id="PF00557">
    <property type="entry name" value="Peptidase_M24"/>
    <property type="match status" value="1"/>
</dbReference>
<feature type="domain" description="Creatinase N-terminal" evidence="5">
    <location>
        <begin position="4"/>
        <end position="125"/>
    </location>
</feature>
<dbReference type="GO" id="GO:0004177">
    <property type="term" value="F:aminopeptidase activity"/>
    <property type="evidence" value="ECO:0007669"/>
    <property type="project" value="UniProtKB-ARBA"/>
</dbReference>
<dbReference type="PANTHER" id="PTHR46112">
    <property type="entry name" value="AMINOPEPTIDASE"/>
    <property type="match status" value="1"/>
</dbReference>
<dbReference type="KEGG" id="mana:MAMMFC1_03611"/>
<dbReference type="Gene3D" id="3.40.350.10">
    <property type="entry name" value="Creatinase/prolidase N-terminal domain"/>
    <property type="match status" value="1"/>
</dbReference>
<dbReference type="InterPro" id="IPR000994">
    <property type="entry name" value="Pept_M24"/>
</dbReference>
<evidence type="ECO:0000256" key="3">
    <source>
        <dbReference type="ARBA" id="ARBA00022801"/>
    </source>
</evidence>
<dbReference type="EC" id="3.4.13.9" evidence="6"/>
<evidence type="ECO:0000259" key="5">
    <source>
        <dbReference type="Pfam" id="PF01321"/>
    </source>
</evidence>
<gene>
    <name evidence="6" type="primary">pepQ_2</name>
    <name evidence="6" type="ORF">MAMMFC1_03611</name>
</gene>
<evidence type="ECO:0000313" key="7">
    <source>
        <dbReference type="Proteomes" id="UP000276437"/>
    </source>
</evidence>
<dbReference type="PANTHER" id="PTHR46112:SF3">
    <property type="entry name" value="AMINOPEPTIDASE YPDF"/>
    <property type="match status" value="1"/>
</dbReference>
<sequence length="355" mass="39074">MNQRLLKLNQLRDKHQLDIVLVSKPENRRYFSGFRGSAGILAISRNTKTLVTDFRYIEQAKIQAPDYNIIKHGVSVFETLTQILGEMATSPARIGFESDFVTWEVHSKLREVFPNDELIPLKLDLLRMEKDPEELGLIQQAVAIADKAFSHILEYIRPGVSERDIASELEHHMRGLGSEKPAFDTIVASGYRGALPHGQASDKHIKTGDFVTMDFGAVYQGYHSDITRTVVVGKANDKQRQIYKTVLTAQIAGIKAVIAGKTGKEVDAAARKIIHDAGYGDYFGHGLGHSLGLAIHEDPRLSPSGAIPLAPNMVVTVEPGIYLPEWGGVRIEDVVVVSASGCKILTGSNKQLIEL</sequence>
<dbReference type="PROSITE" id="PS00491">
    <property type="entry name" value="PROLINE_PEPTIDASE"/>
    <property type="match status" value="1"/>
</dbReference>
<organism evidence="6 7">
    <name type="scientific">Methylomusa anaerophila</name>
    <dbReference type="NCBI Taxonomy" id="1930071"/>
    <lineage>
        <taxon>Bacteria</taxon>
        <taxon>Bacillati</taxon>
        <taxon>Bacillota</taxon>
        <taxon>Negativicutes</taxon>
        <taxon>Selenomonadales</taxon>
        <taxon>Sporomusaceae</taxon>
        <taxon>Methylomusa</taxon>
    </lineage>
</organism>
<dbReference type="GO" id="GO:0008235">
    <property type="term" value="F:metalloexopeptidase activity"/>
    <property type="evidence" value="ECO:0007669"/>
    <property type="project" value="UniProtKB-ARBA"/>
</dbReference>
<name>A0A348APA5_9FIRM</name>
<protein>
    <submittedName>
        <fullName evidence="6">Xaa-Pro dipeptidase</fullName>
        <ecNumber evidence="6">3.4.13.9</ecNumber>
    </submittedName>
</protein>
<keyword evidence="2" id="KW-0479">Metal-binding</keyword>
<dbReference type="PRINTS" id="PR00599">
    <property type="entry name" value="MAPEPTIDASE"/>
</dbReference>
<dbReference type="OrthoDB" id="9806388at2"/>
<comment type="similarity">
    <text evidence="1">Belongs to the peptidase M24B family.</text>
</comment>
<dbReference type="RefSeq" id="WP_126309800.1">
    <property type="nucleotide sequence ID" value="NZ_AP018449.1"/>
</dbReference>
<dbReference type="GO" id="GO:0102009">
    <property type="term" value="F:proline dipeptidase activity"/>
    <property type="evidence" value="ECO:0007669"/>
    <property type="project" value="UniProtKB-EC"/>
</dbReference>
<keyword evidence="6" id="KW-0224">Dipeptidase</keyword>
<keyword evidence="7" id="KW-1185">Reference proteome</keyword>
<dbReference type="CDD" id="cd01092">
    <property type="entry name" value="APP-like"/>
    <property type="match status" value="1"/>
</dbReference>
<dbReference type="InterPro" id="IPR000587">
    <property type="entry name" value="Creatinase_N"/>
</dbReference>
<feature type="domain" description="Peptidase M24" evidence="4">
    <location>
        <begin position="137"/>
        <end position="338"/>
    </location>
</feature>
<dbReference type="EMBL" id="AP018449">
    <property type="protein sequence ID" value="BBB92903.1"/>
    <property type="molecule type" value="Genomic_DNA"/>
</dbReference>
<dbReference type="AlphaFoldDB" id="A0A348APA5"/>
<accession>A0A348APA5</accession>
<dbReference type="InterPro" id="IPR036005">
    <property type="entry name" value="Creatinase/aminopeptidase-like"/>
</dbReference>
<evidence type="ECO:0000256" key="2">
    <source>
        <dbReference type="ARBA" id="ARBA00022723"/>
    </source>
</evidence>
<dbReference type="InterPro" id="IPR001714">
    <property type="entry name" value="Pept_M24_MAP"/>
</dbReference>
<dbReference type="SUPFAM" id="SSF55920">
    <property type="entry name" value="Creatinase/aminopeptidase"/>
    <property type="match status" value="1"/>
</dbReference>
<keyword evidence="6" id="KW-0645">Protease</keyword>
<keyword evidence="3 6" id="KW-0378">Hydrolase</keyword>
<evidence type="ECO:0000259" key="4">
    <source>
        <dbReference type="Pfam" id="PF00557"/>
    </source>
</evidence>
<dbReference type="InterPro" id="IPR050659">
    <property type="entry name" value="Peptidase_M24B"/>
</dbReference>
<dbReference type="FunFam" id="3.90.230.10:FF:000014">
    <property type="entry name" value="Aminopeptidase P family protein"/>
    <property type="match status" value="1"/>
</dbReference>
<dbReference type="Gene3D" id="3.90.230.10">
    <property type="entry name" value="Creatinase/methionine aminopeptidase superfamily"/>
    <property type="match status" value="1"/>
</dbReference>
<dbReference type="InterPro" id="IPR029149">
    <property type="entry name" value="Creatin/AminoP/Spt16_N"/>
</dbReference>